<dbReference type="AlphaFoldDB" id="A0A803TDV9"/>
<dbReference type="SMART" id="SM01289">
    <property type="entry name" value="PYRIN"/>
    <property type="match status" value="1"/>
</dbReference>
<keyword evidence="3" id="KW-1185">Reference proteome</keyword>
<proteinExistence type="predicted"/>
<dbReference type="InParanoid" id="A0A803TDV9"/>
<dbReference type="Ensembl" id="ENSACAT00000042181.1">
    <property type="protein sequence ID" value="ENSACAP00000033399.1"/>
    <property type="gene ID" value="ENSACAG00000037089.1"/>
</dbReference>
<evidence type="ECO:0000259" key="1">
    <source>
        <dbReference type="PROSITE" id="PS50824"/>
    </source>
</evidence>
<dbReference type="PROSITE" id="PS50824">
    <property type="entry name" value="DAPIN"/>
    <property type="match status" value="1"/>
</dbReference>
<evidence type="ECO:0000313" key="2">
    <source>
        <dbReference type="Ensembl" id="ENSACAP00000033399.1"/>
    </source>
</evidence>
<sequence>MSKTENTFIVNILEELDKDSMEKFLNFLNVTGIDRNTIPKAKLEGASVMKVVELLVSYYHPRHLEVLRKALLDVPENQLADKTIVQELNCCCPKLSS</sequence>
<dbReference type="InterPro" id="IPR011029">
    <property type="entry name" value="DEATH-like_dom_sf"/>
</dbReference>
<accession>A0A803TDV9</accession>
<dbReference type="Pfam" id="PF02758">
    <property type="entry name" value="PYRIN"/>
    <property type="match status" value="1"/>
</dbReference>
<name>A0A803TDV9_ANOCA</name>
<reference evidence="2" key="3">
    <citation type="submission" date="2025-09" db="UniProtKB">
        <authorList>
            <consortium name="Ensembl"/>
        </authorList>
    </citation>
    <scope>IDENTIFICATION</scope>
</reference>
<dbReference type="SUPFAM" id="SSF47986">
    <property type="entry name" value="DEATH domain"/>
    <property type="match status" value="1"/>
</dbReference>
<organism evidence="2 3">
    <name type="scientific">Anolis carolinensis</name>
    <name type="common">Green anole</name>
    <name type="synonym">American chameleon</name>
    <dbReference type="NCBI Taxonomy" id="28377"/>
    <lineage>
        <taxon>Eukaryota</taxon>
        <taxon>Metazoa</taxon>
        <taxon>Chordata</taxon>
        <taxon>Craniata</taxon>
        <taxon>Vertebrata</taxon>
        <taxon>Euteleostomi</taxon>
        <taxon>Lepidosauria</taxon>
        <taxon>Squamata</taxon>
        <taxon>Bifurcata</taxon>
        <taxon>Unidentata</taxon>
        <taxon>Episquamata</taxon>
        <taxon>Toxicofera</taxon>
        <taxon>Iguania</taxon>
        <taxon>Dactyloidae</taxon>
        <taxon>Anolis</taxon>
    </lineage>
</organism>
<reference evidence="2" key="2">
    <citation type="submission" date="2025-08" db="UniProtKB">
        <authorList>
            <consortium name="Ensembl"/>
        </authorList>
    </citation>
    <scope>IDENTIFICATION</scope>
</reference>
<protein>
    <recommendedName>
        <fullName evidence="1">Pyrin domain-containing protein</fullName>
    </recommendedName>
</protein>
<dbReference type="InterPro" id="IPR004020">
    <property type="entry name" value="DAPIN"/>
</dbReference>
<feature type="domain" description="Pyrin" evidence="1">
    <location>
        <begin position="1"/>
        <end position="59"/>
    </location>
</feature>
<evidence type="ECO:0000313" key="3">
    <source>
        <dbReference type="Proteomes" id="UP000001646"/>
    </source>
</evidence>
<reference evidence="2 3" key="1">
    <citation type="submission" date="2009-12" db="EMBL/GenBank/DDBJ databases">
        <title>The Genome Sequence of Anolis carolinensis (Green Anole Lizard).</title>
        <authorList>
            <consortium name="The Genome Sequencing Platform"/>
            <person name="Di Palma F."/>
            <person name="Alfoldi J."/>
            <person name="Heiman D."/>
            <person name="Young S."/>
            <person name="Grabherr M."/>
            <person name="Johnson J."/>
            <person name="Lander E.S."/>
            <person name="Lindblad-Toh K."/>
        </authorList>
    </citation>
    <scope>NUCLEOTIDE SEQUENCE [LARGE SCALE GENOMIC DNA]</scope>
    <source>
        <strain evidence="2 3">JBL SC #1</strain>
    </source>
</reference>
<dbReference type="Proteomes" id="UP000001646">
    <property type="component" value="Chromosome 6"/>
</dbReference>
<dbReference type="Gene3D" id="1.10.533.10">
    <property type="entry name" value="Death Domain, Fas"/>
    <property type="match status" value="1"/>
</dbReference>